<comment type="subcellular location">
    <subcellularLocation>
        <location evidence="1">Membrane</location>
        <topology evidence="1">Multi-pass membrane protein</topology>
    </subcellularLocation>
</comment>
<evidence type="ECO:0000256" key="4">
    <source>
        <dbReference type="ARBA" id="ARBA00023136"/>
    </source>
</evidence>
<evidence type="ECO:0000256" key="5">
    <source>
        <dbReference type="SAM" id="MobiDB-lite"/>
    </source>
</evidence>
<dbReference type="PANTHER" id="PTHR12570:SF92">
    <property type="entry name" value="SPICHTHYIN, ISOFORM B"/>
    <property type="match status" value="1"/>
</dbReference>
<proteinExistence type="predicted"/>
<feature type="region of interest" description="Disordered" evidence="5">
    <location>
        <begin position="599"/>
        <end position="759"/>
    </location>
</feature>
<feature type="transmembrane region" description="Helical" evidence="6">
    <location>
        <begin position="102"/>
        <end position="124"/>
    </location>
</feature>
<keyword evidence="3 6" id="KW-1133">Transmembrane helix</keyword>
<evidence type="ECO:0000256" key="3">
    <source>
        <dbReference type="ARBA" id="ARBA00022989"/>
    </source>
</evidence>
<accession>A0AAN9YQY5</accession>
<name>A0AAN9YQY5_9PEZI</name>
<feature type="transmembrane region" description="Helical" evidence="6">
    <location>
        <begin position="272"/>
        <end position="291"/>
    </location>
</feature>
<feature type="transmembrane region" description="Helical" evidence="6">
    <location>
        <begin position="297"/>
        <end position="315"/>
    </location>
</feature>
<evidence type="ECO:0008006" key="9">
    <source>
        <dbReference type="Google" id="ProtNLM"/>
    </source>
</evidence>
<dbReference type="Proteomes" id="UP001320420">
    <property type="component" value="Unassembled WGS sequence"/>
</dbReference>
<keyword evidence="4 6" id="KW-0472">Membrane</keyword>
<feature type="compositionally biased region" description="Acidic residues" evidence="5">
    <location>
        <begin position="673"/>
        <end position="689"/>
    </location>
</feature>
<dbReference type="InterPro" id="IPR008521">
    <property type="entry name" value="Mg_trans_NIPA"/>
</dbReference>
<feature type="transmembrane region" description="Helical" evidence="6">
    <location>
        <begin position="29"/>
        <end position="51"/>
    </location>
</feature>
<feature type="transmembrane region" description="Helical" evidence="6">
    <location>
        <begin position="236"/>
        <end position="260"/>
    </location>
</feature>
<dbReference type="Pfam" id="PF05653">
    <property type="entry name" value="Mg_trans_NIPA"/>
    <property type="match status" value="1"/>
</dbReference>
<evidence type="ECO:0000313" key="7">
    <source>
        <dbReference type="EMBL" id="KAK7750829.1"/>
    </source>
</evidence>
<organism evidence="7 8">
    <name type="scientific">Diatrype stigma</name>
    <dbReference type="NCBI Taxonomy" id="117547"/>
    <lineage>
        <taxon>Eukaryota</taxon>
        <taxon>Fungi</taxon>
        <taxon>Dikarya</taxon>
        <taxon>Ascomycota</taxon>
        <taxon>Pezizomycotina</taxon>
        <taxon>Sordariomycetes</taxon>
        <taxon>Xylariomycetidae</taxon>
        <taxon>Xylariales</taxon>
        <taxon>Diatrypaceae</taxon>
        <taxon>Diatrype</taxon>
    </lineage>
</organism>
<dbReference type="SUPFAM" id="SSF103481">
    <property type="entry name" value="Multidrug resistance efflux transporter EmrE"/>
    <property type="match status" value="1"/>
</dbReference>
<dbReference type="GO" id="GO:0015095">
    <property type="term" value="F:magnesium ion transmembrane transporter activity"/>
    <property type="evidence" value="ECO:0007669"/>
    <property type="project" value="InterPro"/>
</dbReference>
<gene>
    <name evidence="7" type="ORF">SLS62_007228</name>
</gene>
<feature type="transmembrane region" description="Helical" evidence="6">
    <location>
        <begin position="171"/>
        <end position="189"/>
    </location>
</feature>
<feature type="compositionally biased region" description="Basic and acidic residues" evidence="5">
    <location>
        <begin position="637"/>
        <end position="655"/>
    </location>
</feature>
<dbReference type="AlphaFoldDB" id="A0AAN9YQY5"/>
<keyword evidence="8" id="KW-1185">Reference proteome</keyword>
<evidence type="ECO:0000256" key="6">
    <source>
        <dbReference type="SAM" id="Phobius"/>
    </source>
</evidence>
<dbReference type="InterPro" id="IPR037185">
    <property type="entry name" value="EmrE-like"/>
</dbReference>
<dbReference type="EMBL" id="JAKJXP020000058">
    <property type="protein sequence ID" value="KAK7750829.1"/>
    <property type="molecule type" value="Genomic_DNA"/>
</dbReference>
<reference evidence="7 8" key="1">
    <citation type="submission" date="2024-02" db="EMBL/GenBank/DDBJ databases">
        <title>De novo assembly and annotation of 12 fungi associated with fruit tree decline syndrome in Ontario, Canada.</title>
        <authorList>
            <person name="Sulman M."/>
            <person name="Ellouze W."/>
            <person name="Ilyukhin E."/>
        </authorList>
    </citation>
    <scope>NUCLEOTIDE SEQUENCE [LARGE SCALE GENOMIC DNA]</scope>
    <source>
        <strain evidence="7 8">M11/M66-122</strain>
    </source>
</reference>
<feature type="transmembrane region" description="Helical" evidence="6">
    <location>
        <begin position="77"/>
        <end position="96"/>
    </location>
</feature>
<feature type="compositionally biased region" description="Polar residues" evidence="5">
    <location>
        <begin position="411"/>
        <end position="429"/>
    </location>
</feature>
<evidence type="ECO:0000256" key="1">
    <source>
        <dbReference type="ARBA" id="ARBA00004141"/>
    </source>
</evidence>
<protein>
    <recommendedName>
        <fullName evidence="9">DUF803 domain membrane protein</fullName>
    </recommendedName>
</protein>
<evidence type="ECO:0000256" key="2">
    <source>
        <dbReference type="ARBA" id="ARBA00022692"/>
    </source>
</evidence>
<dbReference type="GO" id="GO:0016020">
    <property type="term" value="C:membrane"/>
    <property type="evidence" value="ECO:0007669"/>
    <property type="project" value="UniProtKB-SubCell"/>
</dbReference>
<feature type="region of interest" description="Disordered" evidence="5">
    <location>
        <begin position="409"/>
        <end position="443"/>
    </location>
</feature>
<feature type="transmembrane region" description="Helical" evidence="6">
    <location>
        <begin position="201"/>
        <end position="224"/>
    </location>
</feature>
<feature type="region of interest" description="Disordered" evidence="5">
    <location>
        <begin position="556"/>
        <end position="582"/>
    </location>
</feature>
<evidence type="ECO:0000313" key="8">
    <source>
        <dbReference type="Proteomes" id="UP001320420"/>
    </source>
</evidence>
<dbReference type="PANTHER" id="PTHR12570">
    <property type="match status" value="1"/>
</dbReference>
<feature type="compositionally biased region" description="Gly residues" evidence="5">
    <location>
        <begin position="749"/>
        <end position="759"/>
    </location>
</feature>
<feature type="transmembrane region" description="Helical" evidence="6">
    <location>
        <begin position="131"/>
        <end position="151"/>
    </location>
</feature>
<sequence>MDTTVQILETAHSLYARAESADTQTRPPVYKAIGIALAIASGCFIGVSFVLKKVGLLKANDKYNEVAGEGYGYLKNFHWWGGMTLMIIGEICNFAAYAFTDAILVTSLGALSVVITTILSAIFLKERLSMVGKVACFLCVIGTVVIVMNAPSESAVANIQEMKTYVVTPGFLTYAGIIIVGCTFVALWVGPRYGKKNMFPYISICSWIGGLSVVATQGLGAAIVAQAGGTPQFNQWFLYVVLVFVIATLLTEIIYLNKALNLFNAAMVTPTYYVYFTSTTIITSSVLFQGFRGTASQIVTVVMGFLTICAGVVLLQLSKSAKDVPDTAIFTGDLDQIHMIADQEQSETEPKADAIRGTAAILRRFSNARQKMEEEEFRRLHEEKERERLAPLSEDGQETYEWDGLRRRRTTTMGSQRSRVLTTASSAVPPSQPWSHPPLGMSRFPDMEDVESDRDNTSSPGFLSSIAGTIRSRTRSVLPGHPDYNPHGSIDGKIASSSHPVQLSEIAVPPQKYRRDGSYSRNREHVFGLPAGLEKTEYGGAASVISNDSSERHVQIADLPPPMSSGSLAPPTPPPHGDPSMARRQFSFQNVFRRHHLAGTGTGTTQTQTEQQGHHPIIPLFEPPQPATRHGGLRNRGYSDREVPRDSATEEERLGLVKGDSQSMPALPRYDTDSDEESITQLTEDSEESAENKNVHFLGGRELTDGSPPNPYRGRSGRDDDDDEPGPAVYGASRRWDNVLPGNGSPHSRGGGGGSGAYA</sequence>
<keyword evidence="2 6" id="KW-0812">Transmembrane</keyword>
<comment type="caution">
    <text evidence="7">The sequence shown here is derived from an EMBL/GenBank/DDBJ whole genome shotgun (WGS) entry which is preliminary data.</text>
</comment>